<sequence length="64" mass="7320">MREFYPVKEARAGLIACTSRSDKSSSRTWLPELLWDGHVREVLRQAGRSTCWTGLSEQLVQAVR</sequence>
<reference evidence="2" key="1">
    <citation type="submission" date="2014-03" db="EMBL/GenBank/DDBJ databases">
        <title>The Genome Sequence of Puccinia striiformis f. sp. tritici PST-78.</title>
        <authorList>
            <consortium name="The Broad Institute Genome Sequencing Platform"/>
            <person name="Cuomo C."/>
            <person name="Hulbert S."/>
            <person name="Chen X."/>
            <person name="Walker B."/>
            <person name="Young S.K."/>
            <person name="Zeng Q."/>
            <person name="Gargeya S."/>
            <person name="Fitzgerald M."/>
            <person name="Haas B."/>
            <person name="Abouelleil A."/>
            <person name="Alvarado L."/>
            <person name="Arachchi H.M."/>
            <person name="Berlin A.M."/>
            <person name="Chapman S.B."/>
            <person name="Goldberg J."/>
            <person name="Griggs A."/>
            <person name="Gujja S."/>
            <person name="Hansen M."/>
            <person name="Howarth C."/>
            <person name="Imamovic A."/>
            <person name="Larimer J."/>
            <person name="McCowan C."/>
            <person name="Montmayeur A."/>
            <person name="Murphy C."/>
            <person name="Neiman D."/>
            <person name="Pearson M."/>
            <person name="Priest M."/>
            <person name="Roberts A."/>
            <person name="Saif S."/>
            <person name="Shea T."/>
            <person name="Sisk P."/>
            <person name="Sykes S."/>
            <person name="Wortman J."/>
            <person name="Nusbaum C."/>
            <person name="Birren B."/>
        </authorList>
    </citation>
    <scope>NUCLEOTIDE SEQUENCE [LARGE SCALE GENOMIC DNA]</scope>
    <source>
        <strain evidence="2">race PST-78</strain>
    </source>
</reference>
<dbReference type="EMBL" id="AJIL01000004">
    <property type="protein sequence ID" value="KNF06223.1"/>
    <property type="molecule type" value="Genomic_DNA"/>
</dbReference>
<evidence type="ECO:0000313" key="2">
    <source>
        <dbReference type="Proteomes" id="UP000054564"/>
    </source>
</evidence>
<dbReference type="Proteomes" id="UP000054564">
    <property type="component" value="Unassembled WGS sequence"/>
</dbReference>
<evidence type="ECO:0000313" key="1">
    <source>
        <dbReference type="EMBL" id="KNF06223.1"/>
    </source>
</evidence>
<dbReference type="AlphaFoldDB" id="A0A0L0W3V6"/>
<name>A0A0L0W3V6_9BASI</name>
<organism evidence="1 2">
    <name type="scientific">Puccinia striiformis f. sp. tritici PST-78</name>
    <dbReference type="NCBI Taxonomy" id="1165861"/>
    <lineage>
        <taxon>Eukaryota</taxon>
        <taxon>Fungi</taxon>
        <taxon>Dikarya</taxon>
        <taxon>Basidiomycota</taxon>
        <taxon>Pucciniomycotina</taxon>
        <taxon>Pucciniomycetes</taxon>
        <taxon>Pucciniales</taxon>
        <taxon>Pucciniaceae</taxon>
        <taxon>Puccinia</taxon>
    </lineage>
</organism>
<comment type="caution">
    <text evidence="1">The sequence shown here is derived from an EMBL/GenBank/DDBJ whole genome shotgun (WGS) entry which is preliminary data.</text>
</comment>
<gene>
    <name evidence="1" type="ORF">PSTG_00730</name>
</gene>
<keyword evidence="2" id="KW-1185">Reference proteome</keyword>
<accession>A0A0L0W3V6</accession>
<proteinExistence type="predicted"/>
<protein>
    <submittedName>
        <fullName evidence="1">Uncharacterized protein</fullName>
    </submittedName>
</protein>